<dbReference type="PANTHER" id="PTHR10434">
    <property type="entry name" value="1-ACYL-SN-GLYCEROL-3-PHOSPHATE ACYLTRANSFERASE"/>
    <property type="match status" value="1"/>
</dbReference>
<dbReference type="InterPro" id="IPR002123">
    <property type="entry name" value="Plipid/glycerol_acylTrfase"/>
</dbReference>
<keyword evidence="2 4" id="KW-0012">Acyltransferase</keyword>
<dbReference type="EMBL" id="FMWK01000028">
    <property type="protein sequence ID" value="SCZ81693.1"/>
    <property type="molecule type" value="Genomic_DNA"/>
</dbReference>
<protein>
    <submittedName>
        <fullName evidence="4">1-acyl-sn-glycerol-3-phosphate acyltransferase</fullName>
    </submittedName>
</protein>
<gene>
    <name evidence="4" type="ORF">SAMN02910350_02954</name>
</gene>
<reference evidence="4 5" key="1">
    <citation type="submission" date="2016-10" db="EMBL/GenBank/DDBJ databases">
        <authorList>
            <person name="de Groot N.N."/>
        </authorList>
    </citation>
    <scope>NUCLEOTIDE SEQUENCE [LARGE SCALE GENOMIC DNA]</scope>
    <source>
        <strain evidence="4 5">DSM 10317</strain>
    </source>
</reference>
<sequence length="249" mass="28685">MLRFLIAIITNLKRGPSFIRTMRKMTKHPEKYSERDKYAYALKIVRFLMKSARISTNIYGVENLPKEGGYVMYPNHQGKYDVLGIMFGHRDPCTFVMDKAKSYGFMVREMVDLLGAKRLKLDDVRQNIVIMDKITKELKEGKRYILFSEGGYDNNGNIVQRFKPGSFKCAMRAKVPIIPVTLIDSYIAFNSIKPGPVNTKVIFGKPILYEEYKDLKTHEVADLVRSTIIATMEEYGVFDNRNQSPNILT</sequence>
<evidence type="ECO:0000313" key="5">
    <source>
        <dbReference type="Proteomes" id="UP000199428"/>
    </source>
</evidence>
<proteinExistence type="predicted"/>
<organism evidence="4 5">
    <name type="scientific">Pseudobutyrivibrio xylanivorans</name>
    <dbReference type="NCBI Taxonomy" id="185007"/>
    <lineage>
        <taxon>Bacteria</taxon>
        <taxon>Bacillati</taxon>
        <taxon>Bacillota</taxon>
        <taxon>Clostridia</taxon>
        <taxon>Lachnospirales</taxon>
        <taxon>Lachnospiraceae</taxon>
        <taxon>Pseudobutyrivibrio</taxon>
    </lineage>
</organism>
<dbReference type="CDD" id="cd07989">
    <property type="entry name" value="LPLAT_AGPAT-like"/>
    <property type="match status" value="1"/>
</dbReference>
<keyword evidence="1 4" id="KW-0808">Transferase</keyword>
<evidence type="ECO:0000256" key="1">
    <source>
        <dbReference type="ARBA" id="ARBA00022679"/>
    </source>
</evidence>
<feature type="domain" description="Phospholipid/glycerol acyltransferase" evidence="3">
    <location>
        <begin position="70"/>
        <end position="185"/>
    </location>
</feature>
<dbReference type="GO" id="GO:0003841">
    <property type="term" value="F:1-acylglycerol-3-phosphate O-acyltransferase activity"/>
    <property type="evidence" value="ECO:0007669"/>
    <property type="project" value="TreeGrafter"/>
</dbReference>
<dbReference type="SMART" id="SM00563">
    <property type="entry name" value="PlsC"/>
    <property type="match status" value="1"/>
</dbReference>
<dbReference type="AlphaFoldDB" id="A0A1G5S5U4"/>
<dbReference type="Pfam" id="PF01553">
    <property type="entry name" value="Acyltransferase"/>
    <property type="match status" value="1"/>
</dbReference>
<dbReference type="PANTHER" id="PTHR10434:SF11">
    <property type="entry name" value="1-ACYL-SN-GLYCEROL-3-PHOSPHATE ACYLTRANSFERASE"/>
    <property type="match status" value="1"/>
</dbReference>
<evidence type="ECO:0000259" key="3">
    <source>
        <dbReference type="SMART" id="SM00563"/>
    </source>
</evidence>
<dbReference type="RefSeq" id="WP_051194780.1">
    <property type="nucleotide sequence ID" value="NZ_FMWK01000028.1"/>
</dbReference>
<evidence type="ECO:0000256" key="2">
    <source>
        <dbReference type="ARBA" id="ARBA00023315"/>
    </source>
</evidence>
<dbReference type="GO" id="GO:0006654">
    <property type="term" value="P:phosphatidic acid biosynthetic process"/>
    <property type="evidence" value="ECO:0007669"/>
    <property type="project" value="TreeGrafter"/>
</dbReference>
<evidence type="ECO:0000313" key="4">
    <source>
        <dbReference type="EMBL" id="SCZ81693.1"/>
    </source>
</evidence>
<dbReference type="SUPFAM" id="SSF69593">
    <property type="entry name" value="Glycerol-3-phosphate (1)-acyltransferase"/>
    <property type="match status" value="1"/>
</dbReference>
<dbReference type="Proteomes" id="UP000199428">
    <property type="component" value="Unassembled WGS sequence"/>
</dbReference>
<accession>A0A1G5S5U4</accession>
<name>A0A1G5S5U4_PSEXY</name>